<evidence type="ECO:0000259" key="7">
    <source>
        <dbReference type="PROSITE" id="PS50048"/>
    </source>
</evidence>
<dbReference type="PANTHER" id="PTHR43374:SF1">
    <property type="entry name" value="FLAVIN PRENYLTRANSFERASE PAD1, MITOCHONDRIAL"/>
    <property type="match status" value="1"/>
</dbReference>
<feature type="domain" description="Zn(2)-C6 fungal-type" evidence="7">
    <location>
        <begin position="24"/>
        <end position="55"/>
    </location>
</feature>
<dbReference type="PROSITE" id="PS50048">
    <property type="entry name" value="ZN2_CY6_FUNGAL_2"/>
    <property type="match status" value="1"/>
</dbReference>
<evidence type="ECO:0000313" key="8">
    <source>
        <dbReference type="EMBL" id="CAG8359887.1"/>
    </source>
</evidence>
<evidence type="ECO:0000256" key="6">
    <source>
        <dbReference type="SAM" id="MobiDB-lite"/>
    </source>
</evidence>
<evidence type="ECO:0000256" key="1">
    <source>
        <dbReference type="ARBA" id="ARBA00022723"/>
    </source>
</evidence>
<organism evidence="8 9">
    <name type="scientific">Penicillium salamii</name>
    <dbReference type="NCBI Taxonomy" id="1612424"/>
    <lineage>
        <taxon>Eukaryota</taxon>
        <taxon>Fungi</taxon>
        <taxon>Dikarya</taxon>
        <taxon>Ascomycota</taxon>
        <taxon>Pezizomycotina</taxon>
        <taxon>Eurotiomycetes</taxon>
        <taxon>Eurotiomycetidae</taxon>
        <taxon>Eurotiales</taxon>
        <taxon>Aspergillaceae</taxon>
        <taxon>Penicillium</taxon>
    </lineage>
</organism>
<keyword evidence="1" id="KW-0479">Metal-binding</keyword>
<evidence type="ECO:0000256" key="5">
    <source>
        <dbReference type="ARBA" id="ARBA00023242"/>
    </source>
</evidence>
<dbReference type="AlphaFoldDB" id="A0A9W4NEN3"/>
<feature type="region of interest" description="Disordered" evidence="6">
    <location>
        <begin position="55"/>
        <end position="115"/>
    </location>
</feature>
<dbReference type="PANTHER" id="PTHR43374">
    <property type="entry name" value="FLAVIN PRENYLTRANSFERASE"/>
    <property type="match status" value="1"/>
</dbReference>
<dbReference type="GO" id="GO:0000981">
    <property type="term" value="F:DNA-binding transcription factor activity, RNA polymerase II-specific"/>
    <property type="evidence" value="ECO:0007669"/>
    <property type="project" value="InterPro"/>
</dbReference>
<evidence type="ECO:0000313" key="9">
    <source>
        <dbReference type="Proteomes" id="UP001152646"/>
    </source>
</evidence>
<dbReference type="SUPFAM" id="SSF57701">
    <property type="entry name" value="Zn2/Cys6 DNA-binding domain"/>
    <property type="match status" value="1"/>
</dbReference>
<gene>
    <name evidence="8" type="ORF">PSALAMII_LOCUS3776</name>
</gene>
<dbReference type="PROSITE" id="PS00463">
    <property type="entry name" value="ZN2_CY6_FUNGAL_1"/>
    <property type="match status" value="1"/>
</dbReference>
<dbReference type="EMBL" id="CAJVPA010000133">
    <property type="protein sequence ID" value="CAG8359887.1"/>
    <property type="molecule type" value="Genomic_DNA"/>
</dbReference>
<dbReference type="Pfam" id="PF00172">
    <property type="entry name" value="Zn_clus"/>
    <property type="match status" value="1"/>
</dbReference>
<dbReference type="CDD" id="cd00067">
    <property type="entry name" value="GAL4"/>
    <property type="match status" value="1"/>
</dbReference>
<dbReference type="SMART" id="SM00066">
    <property type="entry name" value="GAL4"/>
    <property type="match status" value="1"/>
</dbReference>
<comment type="caution">
    <text evidence="8">The sequence shown here is derived from an EMBL/GenBank/DDBJ whole genome shotgun (WGS) entry which is preliminary data.</text>
</comment>
<accession>A0A9W4NEN3</accession>
<protein>
    <recommendedName>
        <fullName evidence="7">Zn(2)-C6 fungal-type domain-containing protein</fullName>
    </recommendedName>
</protein>
<dbReference type="SMART" id="SM00906">
    <property type="entry name" value="Fungal_trans"/>
    <property type="match status" value="1"/>
</dbReference>
<feature type="compositionally biased region" description="Polar residues" evidence="6">
    <location>
        <begin position="70"/>
        <end position="85"/>
    </location>
</feature>
<dbReference type="InterPro" id="IPR004507">
    <property type="entry name" value="UbiX-like"/>
</dbReference>
<evidence type="ECO:0000256" key="3">
    <source>
        <dbReference type="ARBA" id="ARBA00023125"/>
    </source>
</evidence>
<dbReference type="InterPro" id="IPR007219">
    <property type="entry name" value="XnlR_reg_dom"/>
</dbReference>
<keyword evidence="4" id="KW-0804">Transcription</keyword>
<feature type="compositionally biased region" description="Low complexity" evidence="6">
    <location>
        <begin position="91"/>
        <end position="104"/>
    </location>
</feature>
<dbReference type="Proteomes" id="UP001152646">
    <property type="component" value="Unassembled WGS sequence"/>
</dbReference>
<dbReference type="GO" id="GO:0016831">
    <property type="term" value="F:carboxy-lyase activity"/>
    <property type="evidence" value="ECO:0007669"/>
    <property type="project" value="TreeGrafter"/>
</dbReference>
<dbReference type="GO" id="GO:0003677">
    <property type="term" value="F:DNA binding"/>
    <property type="evidence" value="ECO:0007669"/>
    <property type="project" value="UniProtKB-KW"/>
</dbReference>
<keyword evidence="5" id="KW-0539">Nucleus</keyword>
<name>A0A9W4NEN3_9EURO</name>
<reference evidence="8" key="1">
    <citation type="submission" date="2021-07" db="EMBL/GenBank/DDBJ databases">
        <authorList>
            <person name="Branca A.L. A."/>
        </authorList>
    </citation>
    <scope>NUCLEOTIDE SEQUENCE</scope>
</reference>
<dbReference type="CDD" id="cd12148">
    <property type="entry name" value="fungal_TF_MHR"/>
    <property type="match status" value="1"/>
</dbReference>
<evidence type="ECO:0000256" key="2">
    <source>
        <dbReference type="ARBA" id="ARBA00023015"/>
    </source>
</evidence>
<dbReference type="OrthoDB" id="1747771at2759"/>
<dbReference type="InterPro" id="IPR001138">
    <property type="entry name" value="Zn2Cys6_DnaBD"/>
</dbReference>
<dbReference type="Gene3D" id="4.10.240.10">
    <property type="entry name" value="Zn(2)-C6 fungal-type DNA-binding domain"/>
    <property type="match status" value="1"/>
</dbReference>
<sequence length="642" mass="73040">MNAPSHDEVDRVLRLKRKEREVRACYPCRKRKVKCDGTQPCRTCQKRNHPHICTYDLPSDSRKEAHPAVNIQSASPSPGRLQQSRRQNEFPAAPLANIPLANIPTSHRPDDTAKNYVYSGDNSVVSILRSRASDGNESMTQDLGSVLGLQNTFNNYPFMDSKTPQEKWKSLLSVLPQRSEVLKFFHYYRVTAYPFNPILADMDRFESDMCTYLNAHSAGELRDEDQIVERWASDKSVGHISLLLATLAAGAHYSDIDYPARLELATDFARRSFHALRLSNFLFRPSLDIVQTLLILGNTLQNMGQSDAAWALLGTTIRLAQTMGLHTERSTSQWPEYVRTKSRTLWSTIVWQDSLLCMCYDRPPIVTVTGWTRDNSLLRRTDLSYQEIMHSLCRLILDIIRPDTFVGEFDRAIEALNRLDTLYQRGQPHLQMRSNCTTLQQNLEHLALKMHSSFCVSVVCRPAMKQSHTLPHLLQPEILRNRAKGSLIDASRAFLDFQALSVVPMRSWSMVHTVLSSTLLLCIWEETRNDPQCRDLQQSVIDVFSSSDSRTAEEGGIENDGQWLSARHIRALVTLRGALDRQQESNMPENEPWMPQNLDAGGFGQSIPDGLFDDINPFENSPVSYLDMIMNGKDLNTHTFAR</sequence>
<dbReference type="InterPro" id="IPR036864">
    <property type="entry name" value="Zn2-C6_fun-type_DNA-bd_sf"/>
</dbReference>
<dbReference type="Pfam" id="PF04082">
    <property type="entry name" value="Fungal_trans"/>
    <property type="match status" value="1"/>
</dbReference>
<keyword evidence="2" id="KW-0805">Transcription regulation</keyword>
<keyword evidence="3" id="KW-0238">DNA-binding</keyword>
<dbReference type="GO" id="GO:0006351">
    <property type="term" value="P:DNA-templated transcription"/>
    <property type="evidence" value="ECO:0007669"/>
    <property type="project" value="InterPro"/>
</dbReference>
<proteinExistence type="predicted"/>
<evidence type="ECO:0000256" key="4">
    <source>
        <dbReference type="ARBA" id="ARBA00023163"/>
    </source>
</evidence>
<dbReference type="GO" id="GO:0008270">
    <property type="term" value="F:zinc ion binding"/>
    <property type="evidence" value="ECO:0007669"/>
    <property type="project" value="InterPro"/>
</dbReference>